<feature type="compositionally biased region" description="Basic and acidic residues" evidence="4">
    <location>
        <begin position="549"/>
        <end position="569"/>
    </location>
</feature>
<organism evidence="6 7">
    <name type="scientific">Cutaneotrichosporon oleaginosum</name>
    <dbReference type="NCBI Taxonomy" id="879819"/>
    <lineage>
        <taxon>Eukaryota</taxon>
        <taxon>Fungi</taxon>
        <taxon>Dikarya</taxon>
        <taxon>Basidiomycota</taxon>
        <taxon>Agaricomycotina</taxon>
        <taxon>Tremellomycetes</taxon>
        <taxon>Trichosporonales</taxon>
        <taxon>Trichosporonaceae</taxon>
        <taxon>Cutaneotrichosporon</taxon>
    </lineage>
</organism>
<evidence type="ECO:0000313" key="6">
    <source>
        <dbReference type="EMBL" id="KLT45109.1"/>
    </source>
</evidence>
<dbReference type="InterPro" id="IPR017441">
    <property type="entry name" value="Protein_kinase_ATP_BS"/>
</dbReference>
<reference evidence="6 7" key="1">
    <citation type="submission" date="2015-03" db="EMBL/GenBank/DDBJ databases">
        <title>Genomics and transcriptomics of the oil-accumulating basidiomycete yeast T. oleaginosus allow insights into substrate utilization and the diverse evolutionary trajectories of mating systems in fungi.</title>
        <authorList>
            <consortium name="DOE Joint Genome Institute"/>
            <person name="Kourist R."/>
            <person name="Kracht O."/>
            <person name="Bracharz F."/>
            <person name="Lipzen A."/>
            <person name="Nolan M."/>
            <person name="Ohm R."/>
            <person name="Grigoriev I."/>
            <person name="Sun S."/>
            <person name="Heitman J."/>
            <person name="Bruck T."/>
            <person name="Nowrousian M."/>
        </authorList>
    </citation>
    <scope>NUCLEOTIDE SEQUENCE [LARGE SCALE GENOMIC DNA]</scope>
    <source>
        <strain evidence="6 7">IBC0246</strain>
    </source>
</reference>
<proteinExistence type="predicted"/>
<feature type="region of interest" description="Disordered" evidence="4">
    <location>
        <begin position="495"/>
        <end position="598"/>
    </location>
</feature>
<sequence length="758" mass="81733">MHPAPPQNGQQPRQVSAAASFMAALNSGQAYQPHRSFSVGTTSSQASQESHDAGAHLGRSQSMKNPQRTDGPLSFAAAGAGLQSPSPPASHYTPPAAAKHPLFAHHAIPPQQQPWSPALSYKSDPGPVPPITIDPNCQTPPSPGSTVSSTFSPATAFLQAFSSRSSAPSEIAPDAQGARVLDYILGKVLGRGGFSTVRAATHVKTGEEFACKIVTRDDLSDESGSAARFEDEIRIWQTLPRHPAILPLLDIMRTEYATFMIMPRLEGSLLDVLRIEGGSESTARKWFPGCVTAVAALHEGFEGFEGQMMHGDLKLDNFLVDAHGGVCVGDFGMACKVEICPPKRGPSPASRPSNLPAHLQARGRLSSAPDSPRNPSRSPARRRDTLATTDMNQPGHQPCPSASLPYACPELLHPSPAGPSLAQDIWALGIILYALLTGRLPFNDSFDPRLQMKILRGQWEEPYVGHEWIEALHGTLHRDPLKRWDIRRVRESDAVTGWREVRTKSRSRSRARVGDRGRRAPGDSPIHTHHPDGAGRGRDRSRSRASPHIRHDSQEERGRFLHAHTDGARSRSQSGTRKPATTSRPSSMHKSHLHPEALAAELDTITITRGRSAQREERTPNSSAGSLEPRPGNGSRSPSAAGRPPRPLSGAEQRRGRSRAREAAVPGTAGWWEAQFAHTRHDATPPGSGTHSGVHSGAHTPPRETREHPHPHSAGGSRPPTLGFELDVVDENAPARGRDAVGAGGSRSKSRGRLDRLK</sequence>
<feature type="compositionally biased region" description="Polar residues" evidence="4">
    <location>
        <begin position="59"/>
        <end position="68"/>
    </location>
</feature>
<keyword evidence="7" id="KW-1185">Reference proteome</keyword>
<dbReference type="AlphaFoldDB" id="A0A0J1BAZ5"/>
<dbReference type="Pfam" id="PF00069">
    <property type="entry name" value="Pkinase"/>
    <property type="match status" value="2"/>
</dbReference>
<feature type="compositionally biased region" description="Polar residues" evidence="4">
    <location>
        <begin position="38"/>
        <end position="48"/>
    </location>
</feature>
<dbReference type="OrthoDB" id="4062651at2759"/>
<name>A0A0J1BAZ5_9TREE</name>
<dbReference type="InterPro" id="IPR000719">
    <property type="entry name" value="Prot_kinase_dom"/>
</dbReference>
<feature type="region of interest" description="Disordered" evidence="4">
    <location>
        <begin position="108"/>
        <end position="149"/>
    </location>
</feature>
<feature type="compositionally biased region" description="Pro residues" evidence="4">
    <location>
        <begin position="126"/>
        <end position="143"/>
    </location>
</feature>
<feature type="region of interest" description="Disordered" evidence="4">
    <location>
        <begin position="1"/>
        <end position="96"/>
    </location>
</feature>
<dbReference type="Gene3D" id="1.10.510.10">
    <property type="entry name" value="Transferase(Phosphotransferase) domain 1"/>
    <property type="match status" value="2"/>
</dbReference>
<dbReference type="EMBL" id="KQ087183">
    <property type="protein sequence ID" value="KLT45109.1"/>
    <property type="molecule type" value="Genomic_DNA"/>
</dbReference>
<dbReference type="PANTHER" id="PTHR24346:SF76">
    <property type="entry name" value="NON-SPECIFIC SERINE_THREONINE PROTEIN KINASE"/>
    <property type="match status" value="1"/>
</dbReference>
<dbReference type="GO" id="GO:0005737">
    <property type="term" value="C:cytoplasm"/>
    <property type="evidence" value="ECO:0007669"/>
    <property type="project" value="TreeGrafter"/>
</dbReference>
<dbReference type="InterPro" id="IPR011009">
    <property type="entry name" value="Kinase-like_dom_sf"/>
</dbReference>
<dbReference type="GeneID" id="28982793"/>
<feature type="region of interest" description="Disordered" evidence="4">
    <location>
        <begin position="362"/>
        <end position="400"/>
    </location>
</feature>
<feature type="compositionally biased region" description="Basic and acidic residues" evidence="4">
    <location>
        <begin position="652"/>
        <end position="662"/>
    </location>
</feature>
<dbReference type="SUPFAM" id="SSF56112">
    <property type="entry name" value="Protein kinase-like (PK-like)"/>
    <property type="match status" value="1"/>
</dbReference>
<evidence type="ECO:0000256" key="2">
    <source>
        <dbReference type="ARBA" id="ARBA00022840"/>
    </source>
</evidence>
<feature type="compositionally biased region" description="Low complexity" evidence="4">
    <location>
        <begin position="634"/>
        <end position="643"/>
    </location>
</feature>
<dbReference type="GO" id="GO:0005524">
    <property type="term" value="F:ATP binding"/>
    <property type="evidence" value="ECO:0007669"/>
    <property type="project" value="UniProtKB-UniRule"/>
</dbReference>
<evidence type="ECO:0000256" key="3">
    <source>
        <dbReference type="PROSITE-ProRule" id="PRU10141"/>
    </source>
</evidence>
<keyword evidence="6" id="KW-0418">Kinase</keyword>
<dbReference type="GO" id="GO:0004674">
    <property type="term" value="F:protein serine/threonine kinase activity"/>
    <property type="evidence" value="ECO:0007669"/>
    <property type="project" value="TreeGrafter"/>
</dbReference>
<dbReference type="PROSITE" id="PS00107">
    <property type="entry name" value="PROTEIN_KINASE_ATP"/>
    <property type="match status" value="1"/>
</dbReference>
<feature type="binding site" evidence="3">
    <location>
        <position position="212"/>
    </location>
    <ligand>
        <name>ATP</name>
        <dbReference type="ChEBI" id="CHEBI:30616"/>
    </ligand>
</feature>
<evidence type="ECO:0000256" key="4">
    <source>
        <dbReference type="SAM" id="MobiDB-lite"/>
    </source>
</evidence>
<feature type="domain" description="Protein kinase" evidence="5">
    <location>
        <begin position="183"/>
        <end position="495"/>
    </location>
</feature>
<keyword evidence="6" id="KW-0808">Transferase</keyword>
<dbReference type="STRING" id="879819.A0A0J1BAZ5"/>
<feature type="region of interest" description="Disordered" evidence="4">
    <location>
        <begin position="610"/>
        <end position="668"/>
    </location>
</feature>
<keyword evidence="2 3" id="KW-0067">ATP-binding</keyword>
<dbReference type="RefSeq" id="XP_018281600.1">
    <property type="nucleotide sequence ID" value="XM_018422190.1"/>
</dbReference>
<evidence type="ECO:0000259" key="5">
    <source>
        <dbReference type="PROSITE" id="PS50011"/>
    </source>
</evidence>
<evidence type="ECO:0000256" key="1">
    <source>
        <dbReference type="ARBA" id="ARBA00022741"/>
    </source>
</evidence>
<dbReference type="GO" id="GO:0000226">
    <property type="term" value="P:microtubule cytoskeleton organization"/>
    <property type="evidence" value="ECO:0007669"/>
    <property type="project" value="TreeGrafter"/>
</dbReference>
<dbReference type="InterPro" id="IPR008271">
    <property type="entry name" value="Ser/Thr_kinase_AS"/>
</dbReference>
<feature type="compositionally biased region" description="Polar residues" evidence="4">
    <location>
        <begin position="386"/>
        <end position="395"/>
    </location>
</feature>
<dbReference type="GO" id="GO:0035556">
    <property type="term" value="P:intracellular signal transduction"/>
    <property type="evidence" value="ECO:0007669"/>
    <property type="project" value="TreeGrafter"/>
</dbReference>
<gene>
    <name evidence="6" type="ORF">CC85DRAFT_283022</name>
</gene>
<dbReference type="PANTHER" id="PTHR24346">
    <property type="entry name" value="MAP/MICROTUBULE AFFINITY-REGULATING KINASE"/>
    <property type="match status" value="1"/>
</dbReference>
<feature type="compositionally biased region" description="Low complexity" evidence="4">
    <location>
        <begin position="366"/>
        <end position="378"/>
    </location>
</feature>
<keyword evidence="1 3" id="KW-0547">Nucleotide-binding</keyword>
<accession>A0A0J1BAZ5</accession>
<dbReference type="PROSITE" id="PS00108">
    <property type="entry name" value="PROTEIN_KINASE_ST"/>
    <property type="match status" value="1"/>
</dbReference>
<dbReference type="SMART" id="SM00220">
    <property type="entry name" value="S_TKc"/>
    <property type="match status" value="1"/>
</dbReference>
<dbReference type="Proteomes" id="UP000053611">
    <property type="component" value="Unassembled WGS sequence"/>
</dbReference>
<feature type="compositionally biased region" description="Basic and acidic residues" evidence="4">
    <location>
        <begin position="701"/>
        <end position="710"/>
    </location>
</feature>
<feature type="compositionally biased region" description="Polar residues" evidence="4">
    <location>
        <begin position="570"/>
        <end position="586"/>
    </location>
</feature>
<dbReference type="PROSITE" id="PS50011">
    <property type="entry name" value="PROTEIN_KINASE_DOM"/>
    <property type="match status" value="1"/>
</dbReference>
<feature type="compositionally biased region" description="Basic and acidic residues" evidence="4">
    <location>
        <begin position="529"/>
        <end position="542"/>
    </location>
</feature>
<feature type="region of interest" description="Disordered" evidence="4">
    <location>
        <begin position="680"/>
        <end position="758"/>
    </location>
</feature>
<protein>
    <submittedName>
        <fullName evidence="6">Kinase-like protein</fullName>
    </submittedName>
</protein>
<feature type="compositionally biased region" description="Basic and acidic residues" evidence="4">
    <location>
        <begin position="512"/>
        <end position="521"/>
    </location>
</feature>
<evidence type="ECO:0000313" key="7">
    <source>
        <dbReference type="Proteomes" id="UP000053611"/>
    </source>
</evidence>